<dbReference type="PANTHER" id="PTHR36512">
    <property type="entry name" value="D-AMINOPEPTIDASE"/>
    <property type="match status" value="1"/>
</dbReference>
<evidence type="ECO:0000313" key="2">
    <source>
        <dbReference type="EMBL" id="MBJ7599692.1"/>
    </source>
</evidence>
<accession>A0A934NEM6</accession>
<dbReference type="CDD" id="cd02252">
    <property type="entry name" value="nylC_like"/>
    <property type="match status" value="1"/>
</dbReference>
<reference evidence="2" key="1">
    <citation type="submission" date="2020-10" db="EMBL/GenBank/DDBJ databases">
        <title>Ca. Dormibacterota MAGs.</title>
        <authorList>
            <person name="Montgomery K."/>
        </authorList>
    </citation>
    <scope>NUCLEOTIDE SEQUENCE [LARGE SCALE GENOMIC DNA]</scope>
    <source>
        <strain evidence="2">SC8812_S17_10</strain>
    </source>
</reference>
<protein>
    <submittedName>
        <fullName evidence="2">P1 family peptidase</fullName>
    </submittedName>
</protein>
<sequence length="298" mass="29474">MTTIAGVTGVRVGHWSDPVAATGCTVVLLAADGAVAGVDVRGPAPGTRETDLLEPGRLVEKVHAICLSGGSAFGLAAADGVMRFLRERGVGVQAGPARVPIVPAAVIFDLGSGSVEAFPGPEQGYAACLDAESSGARELPQGRVGAGTGATVAKLRGLDRSLPGGVGSAVLRLPGGAVIGALAVVNALGDVVDEEGRVIAGVGGMRALLEEGILPAASGTSTTLGVVATDAALDKGQCRMLASLAQDGIARAIQPRTALDGDTVFFVSTGTVSEEVNGLAAAAAETLRRAIVRAVRGG</sequence>
<dbReference type="InterPro" id="IPR016117">
    <property type="entry name" value="ArgJ-like_dom_sf"/>
</dbReference>
<gene>
    <name evidence="2" type="ORF">JF922_16640</name>
</gene>
<dbReference type="Proteomes" id="UP000612893">
    <property type="component" value="Unassembled WGS sequence"/>
</dbReference>
<evidence type="ECO:0000256" key="1">
    <source>
        <dbReference type="ARBA" id="ARBA00007068"/>
    </source>
</evidence>
<keyword evidence="3" id="KW-1185">Reference proteome</keyword>
<dbReference type="InterPro" id="IPR005321">
    <property type="entry name" value="Peptidase_S58_DmpA"/>
</dbReference>
<dbReference type="RefSeq" id="WP_338203279.1">
    <property type="nucleotide sequence ID" value="NZ_JAEKNR010000168.1"/>
</dbReference>
<organism evidence="2 3">
    <name type="scientific">Candidatus Nephthysia bennettiae</name>
    <dbReference type="NCBI Taxonomy" id="3127016"/>
    <lineage>
        <taxon>Bacteria</taxon>
        <taxon>Bacillati</taxon>
        <taxon>Candidatus Dormiibacterota</taxon>
        <taxon>Candidatus Dormibacteria</taxon>
        <taxon>Candidatus Dormibacterales</taxon>
        <taxon>Candidatus Dormibacteraceae</taxon>
        <taxon>Candidatus Nephthysia</taxon>
    </lineage>
</organism>
<evidence type="ECO:0000313" key="3">
    <source>
        <dbReference type="Proteomes" id="UP000612893"/>
    </source>
</evidence>
<dbReference type="SUPFAM" id="SSF56266">
    <property type="entry name" value="DmpA/ArgJ-like"/>
    <property type="match status" value="1"/>
</dbReference>
<proteinExistence type="inferred from homology"/>
<dbReference type="PANTHER" id="PTHR36512:SF3">
    <property type="entry name" value="BLR5678 PROTEIN"/>
    <property type="match status" value="1"/>
</dbReference>
<dbReference type="Pfam" id="PF03576">
    <property type="entry name" value="Peptidase_S58"/>
    <property type="match status" value="1"/>
</dbReference>
<dbReference type="EMBL" id="JAEKNR010000168">
    <property type="protein sequence ID" value="MBJ7599692.1"/>
    <property type="molecule type" value="Genomic_DNA"/>
</dbReference>
<comment type="similarity">
    <text evidence="1">Belongs to the peptidase S58 family.</text>
</comment>
<name>A0A934NEM6_9BACT</name>
<comment type="caution">
    <text evidence="2">The sequence shown here is derived from an EMBL/GenBank/DDBJ whole genome shotgun (WGS) entry which is preliminary data.</text>
</comment>
<dbReference type="AlphaFoldDB" id="A0A934NEM6"/>
<dbReference type="Gene3D" id="3.60.70.12">
    <property type="entry name" value="L-amino peptidase D-ALA esterase/amidase"/>
    <property type="match status" value="1"/>
</dbReference>